<sequence length="173" mass="18700">MMRVLIGSLKARSFFTVSVAALLAIALALLLFVSGLVNHKEGEREAAIKVMLSSKTNRTVKISRKPLQSSGKACSKNDIVIYQGQAAPLPSGIPSYAVQIMNVCASDCGVSNIHVHCGWFSSARLVNPGVFRRLHFDDCLVNDGEALGPGRSLFFKYSNTYSYHLSVSSVVCC</sequence>
<dbReference type="EMBL" id="CM039438">
    <property type="protein sequence ID" value="KAI4298804.1"/>
    <property type="molecule type" value="Genomic_DNA"/>
</dbReference>
<proteinExistence type="predicted"/>
<protein>
    <submittedName>
        <fullName evidence="1">Uncharacterized protein</fullName>
    </submittedName>
</protein>
<dbReference type="Proteomes" id="UP000828941">
    <property type="component" value="Chromosome 13"/>
</dbReference>
<gene>
    <name evidence="1" type="ORF">L6164_032322</name>
</gene>
<evidence type="ECO:0000313" key="2">
    <source>
        <dbReference type="Proteomes" id="UP000828941"/>
    </source>
</evidence>
<reference evidence="1 2" key="1">
    <citation type="journal article" date="2022" name="DNA Res.">
        <title>Chromosomal-level genome assembly of the orchid tree Bauhinia variegata (Leguminosae; Cercidoideae) supports the allotetraploid origin hypothesis of Bauhinia.</title>
        <authorList>
            <person name="Zhong Y."/>
            <person name="Chen Y."/>
            <person name="Zheng D."/>
            <person name="Pang J."/>
            <person name="Liu Y."/>
            <person name="Luo S."/>
            <person name="Meng S."/>
            <person name="Qian L."/>
            <person name="Wei D."/>
            <person name="Dai S."/>
            <person name="Zhou R."/>
        </authorList>
    </citation>
    <scope>NUCLEOTIDE SEQUENCE [LARGE SCALE GENOMIC DNA]</scope>
    <source>
        <strain evidence="1">BV-YZ2020</strain>
    </source>
</reference>
<keyword evidence="2" id="KW-1185">Reference proteome</keyword>
<name>A0ACB9KNA6_BAUVA</name>
<organism evidence="1 2">
    <name type="scientific">Bauhinia variegata</name>
    <name type="common">Purple orchid tree</name>
    <name type="synonym">Phanera variegata</name>
    <dbReference type="NCBI Taxonomy" id="167791"/>
    <lineage>
        <taxon>Eukaryota</taxon>
        <taxon>Viridiplantae</taxon>
        <taxon>Streptophyta</taxon>
        <taxon>Embryophyta</taxon>
        <taxon>Tracheophyta</taxon>
        <taxon>Spermatophyta</taxon>
        <taxon>Magnoliopsida</taxon>
        <taxon>eudicotyledons</taxon>
        <taxon>Gunneridae</taxon>
        <taxon>Pentapetalae</taxon>
        <taxon>rosids</taxon>
        <taxon>fabids</taxon>
        <taxon>Fabales</taxon>
        <taxon>Fabaceae</taxon>
        <taxon>Cercidoideae</taxon>
        <taxon>Cercideae</taxon>
        <taxon>Bauhiniinae</taxon>
        <taxon>Bauhinia</taxon>
    </lineage>
</organism>
<evidence type="ECO:0000313" key="1">
    <source>
        <dbReference type="EMBL" id="KAI4298804.1"/>
    </source>
</evidence>
<accession>A0ACB9KNA6</accession>
<comment type="caution">
    <text evidence="1">The sequence shown here is derived from an EMBL/GenBank/DDBJ whole genome shotgun (WGS) entry which is preliminary data.</text>
</comment>